<reference evidence="1" key="1">
    <citation type="submission" date="2021-10" db="EMBL/GenBank/DDBJ databases">
        <title>Psilocybe cubensis genome.</title>
        <authorList>
            <person name="Mckernan K.J."/>
            <person name="Crawford S."/>
            <person name="Trippe A."/>
            <person name="Kane L.T."/>
            <person name="Mclaughlin S."/>
        </authorList>
    </citation>
    <scope>NUCLEOTIDE SEQUENCE</scope>
    <source>
        <strain evidence="1">MGC-MH-2018</strain>
    </source>
</reference>
<dbReference type="EMBL" id="JAFIQS020000006">
    <property type="protein sequence ID" value="KAH9480117.1"/>
    <property type="molecule type" value="Genomic_DNA"/>
</dbReference>
<keyword evidence="2" id="KW-1185">Reference proteome</keyword>
<sequence>MALGPYLFTNDLPTLCTDDCLHGLVSYRADVVSACGNYLITDTGGNSYPPTLAVDYVSGPYTVQCLKDPDSGNFCGTVIESYNTTDGLLSLPTNELCTFCTLETLNATLSNPTSFSDDLADILSSAINTCGTDFEQYNVSSTGDQVVISTPFGVNSTTAPTVDCTITGQNISTTEATTCADVAAQYSVSEYDIFSSNPLLDADCNIESGTVLCVPQQCTTYVIAVNDTCQSVAQLAGTVPGTSLNVTASQIQSFNPDLGTYCQLISLRVGKAICLSPNGGWPSVGVTSAGNPSGTPTAAAPIPTPTVNGTTSACGKYYLVQGGDICQTICLTNSITFSDFLTLNPGSEVDANCTNLWLGYNYCVAPYPPFSSVTAAPLPTTNYTSATIFSYPIPTANYTITYTSSRVTPAGVPAPTNIANGTRPVACGSYYDIQTGDTLDSVSESVGVDASLLATWNLELSSGVLPPVGSAICVTFPEGNYTLLAAPRPTNTYANATTECAQYYTVQNGDGCSSIESSFALTNSQFDQLNPGLASSCTNLVLGDAYCVLPTAPFSLSNSTGLPDNVAPGTITDGCTTYYTVKSGDSCTVVEDNFNITLAQFTTWNPEIDSQCTNIEVGLAYCVASSSSSSTGPPSNVASGTITDGCTDYYTIVSGDSCPAIETKFNITMSQITTWNPEINSECTNIQLGLAYCVASSLAPPTSGPPSNVASGTVTSGCTSYYTVVSGDSCSVIEAKFGITLAQFTTWNPEINSQCTNIQVGLAYSSEKLQPLALAGAHFH</sequence>
<gene>
    <name evidence="1" type="ORF">JR316_0006714</name>
</gene>
<accession>A0ACB8GXM2</accession>
<evidence type="ECO:0000313" key="2">
    <source>
        <dbReference type="Proteomes" id="UP000664032"/>
    </source>
</evidence>
<comment type="caution">
    <text evidence="1">The sequence shown here is derived from an EMBL/GenBank/DDBJ whole genome shotgun (WGS) entry which is preliminary data.</text>
</comment>
<protein>
    <submittedName>
        <fullName evidence="1">LysM domain-containing protein</fullName>
    </submittedName>
</protein>
<evidence type="ECO:0000313" key="1">
    <source>
        <dbReference type="EMBL" id="KAH9480117.1"/>
    </source>
</evidence>
<organism evidence="1 2">
    <name type="scientific">Psilocybe cubensis</name>
    <name type="common">Psychedelic mushroom</name>
    <name type="synonym">Stropharia cubensis</name>
    <dbReference type="NCBI Taxonomy" id="181762"/>
    <lineage>
        <taxon>Eukaryota</taxon>
        <taxon>Fungi</taxon>
        <taxon>Dikarya</taxon>
        <taxon>Basidiomycota</taxon>
        <taxon>Agaricomycotina</taxon>
        <taxon>Agaricomycetes</taxon>
        <taxon>Agaricomycetidae</taxon>
        <taxon>Agaricales</taxon>
        <taxon>Agaricineae</taxon>
        <taxon>Strophariaceae</taxon>
        <taxon>Psilocybe</taxon>
    </lineage>
</organism>
<name>A0ACB8GXM2_PSICU</name>
<proteinExistence type="predicted"/>
<dbReference type="Proteomes" id="UP000664032">
    <property type="component" value="Unassembled WGS sequence"/>
</dbReference>